<name>L1JP72_GUITC</name>
<protein>
    <recommendedName>
        <fullName evidence="6">PHD-type domain-containing protein</fullName>
    </recommendedName>
</protein>
<dbReference type="AlphaFoldDB" id="L1JP72"/>
<keyword evidence="9" id="KW-1185">Reference proteome</keyword>
<accession>L1JP72</accession>
<reference evidence="8" key="3">
    <citation type="submission" date="2016-03" db="UniProtKB">
        <authorList>
            <consortium name="EnsemblProtists"/>
        </authorList>
    </citation>
    <scope>IDENTIFICATION</scope>
</reference>
<dbReference type="PaxDb" id="55529-EKX50252"/>
<dbReference type="InterPro" id="IPR001965">
    <property type="entry name" value="Znf_PHD"/>
</dbReference>
<gene>
    <name evidence="7" type="ORF">GUITHDRAFT_135414</name>
</gene>
<dbReference type="InterPro" id="IPR011011">
    <property type="entry name" value="Znf_FYVE_PHD"/>
</dbReference>
<feature type="region of interest" description="Disordered" evidence="5">
    <location>
        <begin position="834"/>
        <end position="864"/>
    </location>
</feature>
<proteinExistence type="predicted"/>
<evidence type="ECO:0000256" key="3">
    <source>
        <dbReference type="ARBA" id="ARBA00022833"/>
    </source>
</evidence>
<evidence type="ECO:0000256" key="5">
    <source>
        <dbReference type="SAM" id="MobiDB-lite"/>
    </source>
</evidence>
<dbReference type="InterPro" id="IPR013083">
    <property type="entry name" value="Znf_RING/FYVE/PHD"/>
</dbReference>
<dbReference type="HOGENOM" id="CLU_282774_0_0_1"/>
<reference evidence="7 9" key="1">
    <citation type="journal article" date="2012" name="Nature">
        <title>Algal genomes reveal evolutionary mosaicism and the fate of nucleomorphs.</title>
        <authorList>
            <consortium name="DOE Joint Genome Institute"/>
            <person name="Curtis B.A."/>
            <person name="Tanifuji G."/>
            <person name="Burki F."/>
            <person name="Gruber A."/>
            <person name="Irimia M."/>
            <person name="Maruyama S."/>
            <person name="Arias M.C."/>
            <person name="Ball S.G."/>
            <person name="Gile G.H."/>
            <person name="Hirakawa Y."/>
            <person name="Hopkins J.F."/>
            <person name="Kuo A."/>
            <person name="Rensing S.A."/>
            <person name="Schmutz J."/>
            <person name="Symeonidi A."/>
            <person name="Elias M."/>
            <person name="Eveleigh R.J."/>
            <person name="Herman E.K."/>
            <person name="Klute M.J."/>
            <person name="Nakayama T."/>
            <person name="Obornik M."/>
            <person name="Reyes-Prieto A."/>
            <person name="Armbrust E.V."/>
            <person name="Aves S.J."/>
            <person name="Beiko R.G."/>
            <person name="Coutinho P."/>
            <person name="Dacks J.B."/>
            <person name="Durnford D.G."/>
            <person name="Fast N.M."/>
            <person name="Green B.R."/>
            <person name="Grisdale C.J."/>
            <person name="Hempel F."/>
            <person name="Henrissat B."/>
            <person name="Hoppner M.P."/>
            <person name="Ishida K."/>
            <person name="Kim E."/>
            <person name="Koreny L."/>
            <person name="Kroth P.G."/>
            <person name="Liu Y."/>
            <person name="Malik S.B."/>
            <person name="Maier U.G."/>
            <person name="McRose D."/>
            <person name="Mock T."/>
            <person name="Neilson J.A."/>
            <person name="Onodera N.T."/>
            <person name="Poole A.M."/>
            <person name="Pritham E.J."/>
            <person name="Richards T.A."/>
            <person name="Rocap G."/>
            <person name="Roy S.W."/>
            <person name="Sarai C."/>
            <person name="Schaack S."/>
            <person name="Shirato S."/>
            <person name="Slamovits C.H."/>
            <person name="Spencer D.F."/>
            <person name="Suzuki S."/>
            <person name="Worden A.Z."/>
            <person name="Zauner S."/>
            <person name="Barry K."/>
            <person name="Bell C."/>
            <person name="Bharti A.K."/>
            <person name="Crow J.A."/>
            <person name="Grimwood J."/>
            <person name="Kramer R."/>
            <person name="Lindquist E."/>
            <person name="Lucas S."/>
            <person name="Salamov A."/>
            <person name="McFadden G.I."/>
            <person name="Lane C.E."/>
            <person name="Keeling P.J."/>
            <person name="Gray M.W."/>
            <person name="Grigoriev I.V."/>
            <person name="Archibald J.M."/>
        </authorList>
    </citation>
    <scope>NUCLEOTIDE SEQUENCE</scope>
    <source>
        <strain evidence="7 9">CCMP2712</strain>
    </source>
</reference>
<dbReference type="Gene3D" id="3.30.40.10">
    <property type="entry name" value="Zinc/RING finger domain, C3HC4 (zinc finger)"/>
    <property type="match status" value="1"/>
</dbReference>
<feature type="domain" description="PHD-type" evidence="6">
    <location>
        <begin position="630"/>
        <end position="681"/>
    </location>
</feature>
<dbReference type="RefSeq" id="XP_005837232.1">
    <property type="nucleotide sequence ID" value="XM_005837175.1"/>
</dbReference>
<dbReference type="GeneID" id="17306867"/>
<keyword evidence="2 4" id="KW-0863">Zinc-finger</keyword>
<keyword evidence="1" id="KW-0479">Metal-binding</keyword>
<feature type="compositionally biased region" description="Low complexity" evidence="5">
    <location>
        <begin position="63"/>
        <end position="74"/>
    </location>
</feature>
<dbReference type="OrthoDB" id="5876363at2759"/>
<dbReference type="KEGG" id="gtt:GUITHDRAFT_135414"/>
<evidence type="ECO:0000313" key="7">
    <source>
        <dbReference type="EMBL" id="EKX50252.1"/>
    </source>
</evidence>
<dbReference type="InterPro" id="IPR019787">
    <property type="entry name" value="Znf_PHD-finger"/>
</dbReference>
<dbReference type="SMART" id="SM00249">
    <property type="entry name" value="PHD"/>
    <property type="match status" value="1"/>
</dbReference>
<evidence type="ECO:0000259" key="6">
    <source>
        <dbReference type="PROSITE" id="PS50016"/>
    </source>
</evidence>
<organism evidence="7">
    <name type="scientific">Guillardia theta (strain CCMP2712)</name>
    <name type="common">Cryptophyte</name>
    <dbReference type="NCBI Taxonomy" id="905079"/>
    <lineage>
        <taxon>Eukaryota</taxon>
        <taxon>Cryptophyceae</taxon>
        <taxon>Pyrenomonadales</taxon>
        <taxon>Geminigeraceae</taxon>
        <taxon>Guillardia</taxon>
    </lineage>
</organism>
<dbReference type="PROSITE" id="PS01359">
    <property type="entry name" value="ZF_PHD_1"/>
    <property type="match status" value="1"/>
</dbReference>
<evidence type="ECO:0000256" key="4">
    <source>
        <dbReference type="PROSITE-ProRule" id="PRU00146"/>
    </source>
</evidence>
<dbReference type="EMBL" id="JH992979">
    <property type="protein sequence ID" value="EKX50252.1"/>
    <property type="molecule type" value="Genomic_DNA"/>
</dbReference>
<dbReference type="InterPro" id="IPR019786">
    <property type="entry name" value="Zinc_finger_PHD-type_CS"/>
</dbReference>
<feature type="compositionally biased region" description="Basic and acidic residues" evidence="5">
    <location>
        <begin position="835"/>
        <end position="845"/>
    </location>
</feature>
<feature type="compositionally biased region" description="Basic residues" evidence="5">
    <location>
        <begin position="75"/>
        <end position="87"/>
    </location>
</feature>
<sequence>MASSWNMVENDALFRAVSTFGTNWHAILNSSGYGCLLKGRDPAALDAQWRFLKSMGSSRKLVQAPQSPLAQSKSPPKKLKKKAKKSRTALEPRMEPFSSSEKYKVLRGMEIVGWGRWKDLLSIYKMRRSPDMLRSFAVSLILAPLQLDLTRVCTPSRSCRLRSWVGSSDLSNASLCFLPCPTADPCCFLAVDRNLFSRPPAAPKDDALRKGSFAWVLTDSLPPWPAVTIRASDKVKKEKKRRQQAICFGTFELISTSKRNFKPFKSLVTQFHNFTAESDGLDSRSTNFLKFSNAVKLLADKPRVLDIYKKSIMDAAGAWLERKNFMASKSTDEAIEEFFTTLKAEEHLLRNITMLSKKGEKFRIAPWVRESSGEPELSTSLVNMSCECGISVSREELEEHRKSQKHADLLAFCRLMNVSSQDGINEMLGERFKNSDVAEDIKSPKSRQEEAEALKPVNLSMCKPVVCPKWEEELLILSSEIQRREAVQHLLHEQADRSHPATLEELEGNQSVSLKDDKDIGQHKAKIARIEALTAEVEGEKIYGAYEVEGRSGMEERVVYGCRPCRVVNESPRGLRLHLATQRHLYKVRWMRMGWISINGEKSDLFPSNRSEMYSRFREKRFRIEAKHSNRHCAKCRKLGLVVCCDTCPRVLHLSCIPADIPLPRSAWQRDVWSCERCSAANMTRTKRRESQKLKPSKRLKALDGGKAKKIRRAELGSKRLKMSSSTQQLDHVQLDDIDQPLVLHNSSCLARQVSPPAGCCFSSQIAGLADDWLRATSFFSQVVPLLDVGNEGEELLRFVSSVSLEDAASFSSDMAAPVVAWLLDLCSPLNETSAEQKEGSEESRANSQEEENEGAEKCPVASASENVTWQTRAAGLMRRSFVADEMGGLASDLEEGKELPRGAWWKVVAFLCDESCSSPAVRFAMAKYSSNLEAQARRRRMEVRKIREVKLVQEGLLVEVLDPQTSSWLVMQVIQNSSNKTFRVAPLVSQLPHADAKAGVGDRILRLSQLGSEWRLVSNTSEARQVPGSGGKGIGTGSRGCLRKEALGSDRHLNFYWAVSGSLWSCEHNRRPPQAGACPGRVWSRFSPGESLDALLGYLLPHG</sequence>
<evidence type="ECO:0000256" key="2">
    <source>
        <dbReference type="ARBA" id="ARBA00022771"/>
    </source>
</evidence>
<dbReference type="GO" id="GO:0008270">
    <property type="term" value="F:zinc ion binding"/>
    <property type="evidence" value="ECO:0007669"/>
    <property type="project" value="UniProtKB-KW"/>
</dbReference>
<keyword evidence="3" id="KW-0862">Zinc</keyword>
<feature type="region of interest" description="Disordered" evidence="5">
    <location>
        <begin position="60"/>
        <end position="93"/>
    </location>
</feature>
<dbReference type="PROSITE" id="PS50016">
    <property type="entry name" value="ZF_PHD_2"/>
    <property type="match status" value="1"/>
</dbReference>
<evidence type="ECO:0000256" key="1">
    <source>
        <dbReference type="ARBA" id="ARBA00022723"/>
    </source>
</evidence>
<dbReference type="EnsemblProtists" id="EKX50252">
    <property type="protein sequence ID" value="EKX50252"/>
    <property type="gene ID" value="GUITHDRAFT_135414"/>
</dbReference>
<evidence type="ECO:0000313" key="9">
    <source>
        <dbReference type="Proteomes" id="UP000011087"/>
    </source>
</evidence>
<evidence type="ECO:0000313" key="8">
    <source>
        <dbReference type="EnsemblProtists" id="EKX50252"/>
    </source>
</evidence>
<dbReference type="Proteomes" id="UP000011087">
    <property type="component" value="Unassembled WGS sequence"/>
</dbReference>
<dbReference type="SUPFAM" id="SSF57903">
    <property type="entry name" value="FYVE/PHD zinc finger"/>
    <property type="match status" value="1"/>
</dbReference>
<reference evidence="9" key="2">
    <citation type="submission" date="2012-11" db="EMBL/GenBank/DDBJ databases">
        <authorList>
            <person name="Kuo A."/>
            <person name="Curtis B.A."/>
            <person name="Tanifuji G."/>
            <person name="Burki F."/>
            <person name="Gruber A."/>
            <person name="Irimia M."/>
            <person name="Maruyama S."/>
            <person name="Arias M.C."/>
            <person name="Ball S.G."/>
            <person name="Gile G.H."/>
            <person name="Hirakawa Y."/>
            <person name="Hopkins J.F."/>
            <person name="Rensing S.A."/>
            <person name="Schmutz J."/>
            <person name="Symeonidi A."/>
            <person name="Elias M."/>
            <person name="Eveleigh R.J."/>
            <person name="Herman E.K."/>
            <person name="Klute M.J."/>
            <person name="Nakayama T."/>
            <person name="Obornik M."/>
            <person name="Reyes-Prieto A."/>
            <person name="Armbrust E.V."/>
            <person name="Aves S.J."/>
            <person name="Beiko R.G."/>
            <person name="Coutinho P."/>
            <person name="Dacks J.B."/>
            <person name="Durnford D.G."/>
            <person name="Fast N.M."/>
            <person name="Green B.R."/>
            <person name="Grisdale C."/>
            <person name="Hempe F."/>
            <person name="Henrissat B."/>
            <person name="Hoppner M.P."/>
            <person name="Ishida K.-I."/>
            <person name="Kim E."/>
            <person name="Koreny L."/>
            <person name="Kroth P.G."/>
            <person name="Liu Y."/>
            <person name="Malik S.-B."/>
            <person name="Maier U.G."/>
            <person name="McRose D."/>
            <person name="Mock T."/>
            <person name="Neilson J.A."/>
            <person name="Onodera N.T."/>
            <person name="Poole A.M."/>
            <person name="Pritham E.J."/>
            <person name="Richards T.A."/>
            <person name="Rocap G."/>
            <person name="Roy S.W."/>
            <person name="Sarai C."/>
            <person name="Schaack S."/>
            <person name="Shirato S."/>
            <person name="Slamovits C.H."/>
            <person name="Spencer D.F."/>
            <person name="Suzuki S."/>
            <person name="Worden A.Z."/>
            <person name="Zauner S."/>
            <person name="Barry K."/>
            <person name="Bell C."/>
            <person name="Bharti A.K."/>
            <person name="Crow J.A."/>
            <person name="Grimwood J."/>
            <person name="Kramer R."/>
            <person name="Lindquist E."/>
            <person name="Lucas S."/>
            <person name="Salamov A."/>
            <person name="McFadden G.I."/>
            <person name="Lane C.E."/>
            <person name="Keeling P.J."/>
            <person name="Gray M.W."/>
            <person name="Grigoriev I.V."/>
            <person name="Archibald J.M."/>
        </authorList>
    </citation>
    <scope>NUCLEOTIDE SEQUENCE</scope>
    <source>
        <strain evidence="9">CCMP2712</strain>
    </source>
</reference>